<proteinExistence type="predicted"/>
<dbReference type="Pfam" id="PF00583">
    <property type="entry name" value="Acetyltransf_1"/>
    <property type="match status" value="1"/>
</dbReference>
<gene>
    <name evidence="4" type="ORF">KFE25_009379</name>
</gene>
<evidence type="ECO:0000313" key="5">
    <source>
        <dbReference type="Proteomes" id="UP000751190"/>
    </source>
</evidence>
<dbReference type="Gene3D" id="3.40.630.30">
    <property type="match status" value="1"/>
</dbReference>
<dbReference type="PANTHER" id="PTHR43877">
    <property type="entry name" value="AMINOALKYLPHOSPHONATE N-ACETYLTRANSFERASE-RELATED-RELATED"/>
    <property type="match status" value="1"/>
</dbReference>
<dbReference type="InterPro" id="IPR003675">
    <property type="entry name" value="Rce1/LyrA-like_dom"/>
</dbReference>
<dbReference type="AlphaFoldDB" id="A0A8J5XMJ8"/>
<reference evidence="4" key="1">
    <citation type="submission" date="2021-05" db="EMBL/GenBank/DDBJ databases">
        <title>The genome of the haptophyte Pavlova lutheri (Diacronema luteri, Pavlovales) - a model for lipid biosynthesis in eukaryotic algae.</title>
        <authorList>
            <person name="Hulatt C.J."/>
            <person name="Posewitz M.C."/>
        </authorList>
    </citation>
    <scope>NUCLEOTIDE SEQUENCE</scope>
    <source>
        <strain evidence="4">NIVA-4/92</strain>
    </source>
</reference>
<dbReference type="Proteomes" id="UP000751190">
    <property type="component" value="Unassembled WGS sequence"/>
</dbReference>
<dbReference type="Pfam" id="PF02517">
    <property type="entry name" value="Rce1-like"/>
    <property type="match status" value="1"/>
</dbReference>
<dbReference type="GO" id="GO:0016747">
    <property type="term" value="F:acyltransferase activity, transferring groups other than amino-acyl groups"/>
    <property type="evidence" value="ECO:0007669"/>
    <property type="project" value="InterPro"/>
</dbReference>
<accession>A0A8J5XMJ8</accession>
<dbReference type="InterPro" id="IPR050832">
    <property type="entry name" value="Bact_Acetyltransf"/>
</dbReference>
<dbReference type="OrthoDB" id="249099at2759"/>
<dbReference type="EMBL" id="JAGTXO010000001">
    <property type="protein sequence ID" value="KAG8470958.1"/>
    <property type="molecule type" value="Genomic_DNA"/>
</dbReference>
<feature type="domain" description="N-acetyltransferase" evidence="3">
    <location>
        <begin position="57"/>
        <end position="200"/>
    </location>
</feature>
<protein>
    <recommendedName>
        <fullName evidence="3">N-acetyltransferase domain-containing protein</fullName>
    </recommendedName>
</protein>
<keyword evidence="5" id="KW-1185">Reference proteome</keyword>
<dbReference type="CDD" id="cd04301">
    <property type="entry name" value="NAT_SF"/>
    <property type="match status" value="1"/>
</dbReference>
<name>A0A8J5XMJ8_DIALT</name>
<evidence type="ECO:0000259" key="3">
    <source>
        <dbReference type="PROSITE" id="PS51186"/>
    </source>
</evidence>
<dbReference type="SUPFAM" id="SSF55729">
    <property type="entry name" value="Acyl-CoA N-acyltransferases (Nat)"/>
    <property type="match status" value="1"/>
</dbReference>
<keyword evidence="2" id="KW-0012">Acyltransferase</keyword>
<evidence type="ECO:0000256" key="2">
    <source>
        <dbReference type="ARBA" id="ARBA00023315"/>
    </source>
</evidence>
<organism evidence="4 5">
    <name type="scientific">Diacronema lutheri</name>
    <name type="common">Unicellular marine alga</name>
    <name type="synonym">Monochrysis lutheri</name>
    <dbReference type="NCBI Taxonomy" id="2081491"/>
    <lineage>
        <taxon>Eukaryota</taxon>
        <taxon>Haptista</taxon>
        <taxon>Haptophyta</taxon>
        <taxon>Pavlovophyceae</taxon>
        <taxon>Pavlovales</taxon>
        <taxon>Pavlovaceae</taxon>
        <taxon>Diacronema</taxon>
    </lineage>
</organism>
<dbReference type="OMA" id="WCEERAC"/>
<evidence type="ECO:0000256" key="1">
    <source>
        <dbReference type="ARBA" id="ARBA00022679"/>
    </source>
</evidence>
<comment type="caution">
    <text evidence="4">The sequence shown here is derived from an EMBL/GenBank/DDBJ whole genome shotgun (WGS) entry which is preliminary data.</text>
</comment>
<dbReference type="InterPro" id="IPR000182">
    <property type="entry name" value="GNAT_dom"/>
</dbReference>
<dbReference type="InterPro" id="IPR016181">
    <property type="entry name" value="Acyl_CoA_acyltransferase"/>
</dbReference>
<keyword evidence="1" id="KW-0808">Transferase</keyword>
<dbReference type="GO" id="GO:0080120">
    <property type="term" value="P:CAAX-box protein maturation"/>
    <property type="evidence" value="ECO:0007669"/>
    <property type="project" value="UniProtKB-ARBA"/>
</dbReference>
<dbReference type="PANTHER" id="PTHR43877:SF2">
    <property type="entry name" value="AMINOALKYLPHOSPHONATE N-ACETYLTRANSFERASE-RELATED"/>
    <property type="match status" value="1"/>
</dbReference>
<dbReference type="PROSITE" id="PS51186">
    <property type="entry name" value="GNAT"/>
    <property type="match status" value="1"/>
</dbReference>
<dbReference type="GO" id="GO:0004175">
    <property type="term" value="F:endopeptidase activity"/>
    <property type="evidence" value="ECO:0007669"/>
    <property type="project" value="UniProtKB-ARBA"/>
</dbReference>
<evidence type="ECO:0000313" key="4">
    <source>
        <dbReference type="EMBL" id="KAG8470958.1"/>
    </source>
</evidence>
<sequence>MAGAISAIQAALVGAVITGHAPIASRHQVRAASELGEQLAASRLLCDAFSNRSGPAARLGRLSGLRLPGLLEANVFFAPAGPPDIGVVVREGDDDGQTLGVIQLVPARLLGPARACAPAEAAPHTVGWVQNLAVAKAHRRQGCARALMGWCEERACARGITQLWLAAAVEDAGTRALHASCGYSERGSARGNVLMRKELRCSAPAGASIAQPGLSPVALATELGVQLMYCAIAALGISVLLAPFGGETVAQLIGRGGPADLALGCGVSAIWLVLRRDAWLVDAQPATPDASGAAAAAADAALAASVAAQLAPVRRLLREEGRVPVLLAALGAWQLAVACAEELYYRGLLQQAIATAARALGDSAGASGADAGGAAELPAVLCSSALFALVHSAWVDEAGAGSGASGGAAARAVWLRESFCASLVFGALFACSHHVLLAPVTCHALVNAVPLGWREARRARDV</sequence>